<gene>
    <name evidence="2" type="ORF">PAXINDRAFT_103650</name>
</gene>
<proteinExistence type="predicted"/>
<reference evidence="3" key="2">
    <citation type="submission" date="2015-01" db="EMBL/GenBank/DDBJ databases">
        <title>Evolutionary Origins and Diversification of the Mycorrhizal Mutualists.</title>
        <authorList>
            <consortium name="DOE Joint Genome Institute"/>
            <consortium name="Mycorrhizal Genomics Consortium"/>
            <person name="Kohler A."/>
            <person name="Kuo A."/>
            <person name="Nagy L.G."/>
            <person name="Floudas D."/>
            <person name="Copeland A."/>
            <person name="Barry K.W."/>
            <person name="Cichocki N."/>
            <person name="Veneault-Fourrey C."/>
            <person name="LaButti K."/>
            <person name="Lindquist E.A."/>
            <person name="Lipzen A."/>
            <person name="Lundell T."/>
            <person name="Morin E."/>
            <person name="Murat C."/>
            <person name="Riley R."/>
            <person name="Ohm R."/>
            <person name="Sun H."/>
            <person name="Tunlid A."/>
            <person name="Henrissat B."/>
            <person name="Grigoriev I.V."/>
            <person name="Hibbett D.S."/>
            <person name="Martin F."/>
        </authorList>
    </citation>
    <scope>NUCLEOTIDE SEQUENCE [LARGE SCALE GENOMIC DNA]</scope>
    <source>
        <strain evidence="3">ATCC 200175</strain>
    </source>
</reference>
<evidence type="ECO:0000313" key="2">
    <source>
        <dbReference type="EMBL" id="KIJ05751.1"/>
    </source>
</evidence>
<dbReference type="AlphaFoldDB" id="A0A0C9TEU1"/>
<dbReference type="HOGENOM" id="CLU_2405393_0_0_1"/>
<reference evidence="2 3" key="1">
    <citation type="submission" date="2014-06" db="EMBL/GenBank/DDBJ databases">
        <authorList>
            <consortium name="DOE Joint Genome Institute"/>
            <person name="Kuo A."/>
            <person name="Kohler A."/>
            <person name="Nagy L.G."/>
            <person name="Floudas D."/>
            <person name="Copeland A."/>
            <person name="Barry K.W."/>
            <person name="Cichocki N."/>
            <person name="Veneault-Fourrey C."/>
            <person name="LaButti K."/>
            <person name="Lindquist E.A."/>
            <person name="Lipzen A."/>
            <person name="Lundell T."/>
            <person name="Morin E."/>
            <person name="Murat C."/>
            <person name="Sun H."/>
            <person name="Tunlid A."/>
            <person name="Henrissat B."/>
            <person name="Grigoriev I.V."/>
            <person name="Hibbett D.S."/>
            <person name="Martin F."/>
            <person name="Nordberg H.P."/>
            <person name="Cantor M.N."/>
            <person name="Hua S.X."/>
        </authorList>
    </citation>
    <scope>NUCLEOTIDE SEQUENCE [LARGE SCALE GENOMIC DNA]</scope>
    <source>
        <strain evidence="2 3">ATCC 200175</strain>
    </source>
</reference>
<dbReference type="EMBL" id="KN820742">
    <property type="protein sequence ID" value="KIJ05751.1"/>
    <property type="molecule type" value="Genomic_DNA"/>
</dbReference>
<accession>A0A0C9TEU1</accession>
<organism evidence="2 3">
    <name type="scientific">Paxillus involutus ATCC 200175</name>
    <dbReference type="NCBI Taxonomy" id="664439"/>
    <lineage>
        <taxon>Eukaryota</taxon>
        <taxon>Fungi</taxon>
        <taxon>Dikarya</taxon>
        <taxon>Basidiomycota</taxon>
        <taxon>Agaricomycotina</taxon>
        <taxon>Agaricomycetes</taxon>
        <taxon>Agaricomycetidae</taxon>
        <taxon>Boletales</taxon>
        <taxon>Paxilineae</taxon>
        <taxon>Paxillaceae</taxon>
        <taxon>Paxillus</taxon>
    </lineage>
</organism>
<evidence type="ECO:0000313" key="3">
    <source>
        <dbReference type="Proteomes" id="UP000053647"/>
    </source>
</evidence>
<sequence length="93" mass="10315">MPMYKSSGPQDEKSNEDENGGAVGGGIKRKGNGERGENDDNENVRHAPPSPSTLLEVVNGRNHSSTRINRTTKRPHCVASTPHRERRRLSERL</sequence>
<keyword evidence="3" id="KW-1185">Reference proteome</keyword>
<evidence type="ECO:0000256" key="1">
    <source>
        <dbReference type="SAM" id="MobiDB-lite"/>
    </source>
</evidence>
<feature type="region of interest" description="Disordered" evidence="1">
    <location>
        <begin position="1"/>
        <end position="93"/>
    </location>
</feature>
<feature type="non-terminal residue" evidence="2">
    <location>
        <position position="1"/>
    </location>
</feature>
<feature type="compositionally biased region" description="Basic and acidic residues" evidence="1">
    <location>
        <begin position="31"/>
        <end position="45"/>
    </location>
</feature>
<protein>
    <submittedName>
        <fullName evidence="2">Uncharacterized protein</fullName>
    </submittedName>
</protein>
<dbReference type="Proteomes" id="UP000053647">
    <property type="component" value="Unassembled WGS sequence"/>
</dbReference>
<name>A0A0C9TEU1_PAXIN</name>